<dbReference type="AlphaFoldDB" id="A0A8B6ZNF0"/>
<accession>A0A8B6ZNF0</accession>
<evidence type="ECO:0000313" key="1">
    <source>
        <dbReference type="Proteomes" id="UP000694850"/>
    </source>
</evidence>
<keyword evidence="1" id="KW-1185">Reference proteome</keyword>
<proteinExistence type="predicted"/>
<name>A0A8B6ZNF0_ORYAF</name>
<evidence type="ECO:0000313" key="2">
    <source>
        <dbReference type="RefSeq" id="XP_007936632.1"/>
    </source>
</evidence>
<dbReference type="GeneID" id="103194985"/>
<organism evidence="1 2">
    <name type="scientific">Orycteropus afer afer</name>
    <dbReference type="NCBI Taxonomy" id="1230840"/>
    <lineage>
        <taxon>Eukaryota</taxon>
        <taxon>Metazoa</taxon>
        <taxon>Chordata</taxon>
        <taxon>Craniata</taxon>
        <taxon>Vertebrata</taxon>
        <taxon>Euteleostomi</taxon>
        <taxon>Mammalia</taxon>
        <taxon>Eutheria</taxon>
        <taxon>Afrotheria</taxon>
        <taxon>Tubulidentata</taxon>
        <taxon>Orycteropodidae</taxon>
        <taxon>Orycteropus</taxon>
    </lineage>
</organism>
<dbReference type="CTD" id="140686"/>
<reference evidence="2" key="1">
    <citation type="submission" date="2025-08" db="UniProtKB">
        <authorList>
            <consortium name="RefSeq"/>
        </authorList>
    </citation>
    <scope>IDENTIFICATION</scope>
</reference>
<protein>
    <submittedName>
        <fullName evidence="2">WAP four-disulfide core domain protein 3</fullName>
    </submittedName>
</protein>
<sequence>MSTLYDFSVKEGECSSDENPPRVLNQGDELCMAGQKGHSSGCNCKQPCFKRCVPNETYPGVKKYCVSGCNKSCLFPVLKRKPVIGSCPHANCLLVER</sequence>
<dbReference type="Proteomes" id="UP000694850">
    <property type="component" value="Unplaced"/>
</dbReference>
<dbReference type="OrthoDB" id="4473401at2759"/>
<gene>
    <name evidence="2" type="primary">WFDC3</name>
</gene>
<dbReference type="RefSeq" id="XP_007936632.1">
    <property type="nucleotide sequence ID" value="XM_007938441.1"/>
</dbReference>